<reference evidence="1 2" key="1">
    <citation type="submission" date="2018-11" db="EMBL/GenBank/DDBJ databases">
        <title>Gemmobacter sp. nov., YIM 102744-1 draft genome.</title>
        <authorList>
            <person name="Li G."/>
            <person name="Jiang Y."/>
        </authorList>
    </citation>
    <scope>NUCLEOTIDE SEQUENCE [LARGE SCALE GENOMIC DNA]</scope>
    <source>
        <strain evidence="1 2">YIM 102744-1</strain>
    </source>
</reference>
<evidence type="ECO:0000313" key="1">
    <source>
        <dbReference type="EMBL" id="RRH75109.1"/>
    </source>
</evidence>
<dbReference type="EMBL" id="RRAZ01000011">
    <property type="protein sequence ID" value="RRH75109.1"/>
    <property type="molecule type" value="Genomic_DNA"/>
</dbReference>
<dbReference type="InterPro" id="IPR018666">
    <property type="entry name" value="DUF2125"/>
</dbReference>
<evidence type="ECO:0000313" key="2">
    <source>
        <dbReference type="Proteomes" id="UP000282125"/>
    </source>
</evidence>
<dbReference type="Pfam" id="PF09898">
    <property type="entry name" value="DUF2125"/>
    <property type="match status" value="1"/>
</dbReference>
<organism evidence="1 2">
    <name type="scientific">Falsigemmobacter faecalis</name>
    <dbReference type="NCBI Taxonomy" id="2488730"/>
    <lineage>
        <taxon>Bacteria</taxon>
        <taxon>Pseudomonadati</taxon>
        <taxon>Pseudomonadota</taxon>
        <taxon>Alphaproteobacteria</taxon>
        <taxon>Rhodobacterales</taxon>
        <taxon>Paracoccaceae</taxon>
        <taxon>Falsigemmobacter</taxon>
    </lineage>
</organism>
<accession>A0A3P3DLI5</accession>
<keyword evidence="2" id="KW-1185">Reference proteome</keyword>
<gene>
    <name evidence="1" type="ORF">EG244_08985</name>
</gene>
<comment type="caution">
    <text evidence="1">The sequence shown here is derived from an EMBL/GenBank/DDBJ whole genome shotgun (WGS) entry which is preliminary data.</text>
</comment>
<dbReference type="RefSeq" id="WP_124964676.1">
    <property type="nucleotide sequence ID" value="NZ_RRAZ01000011.1"/>
</dbReference>
<proteinExistence type="predicted"/>
<dbReference type="Proteomes" id="UP000282125">
    <property type="component" value="Unassembled WGS sequence"/>
</dbReference>
<sequence length="325" mass="34515">MRALIAVIVVAFAAWAGWWFVAAKAGRAGAEAAFTALQAQGWEARHQGIDVQGFPNRVDLTITEPAIAPPASAWGWQAPFVQLLALSYKPWHVIAAFPNEQSLQTPAGPARLRAGKLQASVVVTPDTAVALERGQLAGDMLSLEGPGQWNLDSLSAAIYKNPGEVNAYDLGLTLTGITPDPALTGLLPHGLLPDTLPVLHLDALAGFTAALDRHAAETQPELTHLTLRELRSEWGPVKLHLSGRLVPDAEGLAEGSLQLRLEGAATLIEIMGASGMIAEKDMRNLSFAVKAMSGGQDSVTLPLNFARGRMTLALFPVGPAPRLRY</sequence>
<dbReference type="AlphaFoldDB" id="A0A3P3DLI5"/>
<dbReference type="OrthoDB" id="7625707at2"/>
<name>A0A3P3DLI5_9RHOB</name>
<protein>
    <submittedName>
        <fullName evidence="1">DUF2125 domain-containing protein</fullName>
    </submittedName>
</protein>